<accession>A0A5P2BEI8</accession>
<dbReference type="RefSeq" id="WP_150169723.1">
    <property type="nucleotide sequence ID" value="NZ_CP029193.1"/>
</dbReference>
<dbReference type="AlphaFoldDB" id="A0A5P2BEI8"/>
<protein>
    <recommendedName>
        <fullName evidence="5">Secreted protein</fullName>
    </recommendedName>
</protein>
<name>A0A5P2BEI8_STRVZ</name>
<evidence type="ECO:0000256" key="1">
    <source>
        <dbReference type="SAM" id="MobiDB-lite"/>
    </source>
</evidence>
<evidence type="ECO:0008006" key="5">
    <source>
        <dbReference type="Google" id="ProtNLM"/>
    </source>
</evidence>
<gene>
    <name evidence="3" type="ORF">DEJ47_18425</name>
</gene>
<organism evidence="3 4">
    <name type="scientific">Streptomyces venezuelae</name>
    <dbReference type="NCBI Taxonomy" id="54571"/>
    <lineage>
        <taxon>Bacteria</taxon>
        <taxon>Bacillati</taxon>
        <taxon>Actinomycetota</taxon>
        <taxon>Actinomycetes</taxon>
        <taxon>Kitasatosporales</taxon>
        <taxon>Streptomycetaceae</taxon>
        <taxon>Streptomyces</taxon>
    </lineage>
</organism>
<sequence>MSVPPTPSRRHTPWPRALLTLLTVLLVTLAPACTPATAAPPPAALSTETGGSEIQHDLTDAALRLRLPTRRATHIPTARPRTPAPPRPAARPAPAPPRLLPHVPTPRSVVLRC</sequence>
<proteinExistence type="predicted"/>
<reference evidence="3 4" key="1">
    <citation type="submission" date="2018-05" db="EMBL/GenBank/DDBJ databases">
        <title>Streptomyces venezuelae.</title>
        <authorList>
            <person name="Kim W."/>
            <person name="Lee N."/>
            <person name="Cho B.-K."/>
        </authorList>
    </citation>
    <scope>NUCLEOTIDE SEQUENCE [LARGE SCALE GENOMIC DNA]</scope>
    <source>
        <strain evidence="3 4">ATCC 14583</strain>
    </source>
</reference>
<evidence type="ECO:0000313" key="4">
    <source>
        <dbReference type="Proteomes" id="UP000323046"/>
    </source>
</evidence>
<dbReference type="Proteomes" id="UP000323046">
    <property type="component" value="Chromosome"/>
</dbReference>
<dbReference type="EMBL" id="CP029193">
    <property type="protein sequence ID" value="QES28138.1"/>
    <property type="molecule type" value="Genomic_DNA"/>
</dbReference>
<evidence type="ECO:0000256" key="2">
    <source>
        <dbReference type="SAM" id="SignalP"/>
    </source>
</evidence>
<keyword evidence="2" id="KW-0732">Signal</keyword>
<feature type="compositionally biased region" description="Pro residues" evidence="1">
    <location>
        <begin position="82"/>
        <end position="99"/>
    </location>
</feature>
<feature type="chain" id="PRO_5025057032" description="Secreted protein" evidence="2">
    <location>
        <begin position="39"/>
        <end position="113"/>
    </location>
</feature>
<evidence type="ECO:0000313" key="3">
    <source>
        <dbReference type="EMBL" id="QES28138.1"/>
    </source>
</evidence>
<feature type="region of interest" description="Disordered" evidence="1">
    <location>
        <begin position="35"/>
        <end position="107"/>
    </location>
</feature>
<keyword evidence="4" id="KW-1185">Reference proteome</keyword>
<feature type="signal peptide" evidence="2">
    <location>
        <begin position="1"/>
        <end position="38"/>
    </location>
</feature>